<organism evidence="7 8">
    <name type="scientific">Cirrhinus mrigala</name>
    <name type="common">Mrigala</name>
    <dbReference type="NCBI Taxonomy" id="683832"/>
    <lineage>
        <taxon>Eukaryota</taxon>
        <taxon>Metazoa</taxon>
        <taxon>Chordata</taxon>
        <taxon>Craniata</taxon>
        <taxon>Vertebrata</taxon>
        <taxon>Euteleostomi</taxon>
        <taxon>Actinopterygii</taxon>
        <taxon>Neopterygii</taxon>
        <taxon>Teleostei</taxon>
        <taxon>Ostariophysi</taxon>
        <taxon>Cypriniformes</taxon>
        <taxon>Cyprinidae</taxon>
        <taxon>Labeoninae</taxon>
        <taxon>Labeonini</taxon>
        <taxon>Cirrhinus</taxon>
    </lineage>
</organism>
<reference evidence="7 8" key="1">
    <citation type="submission" date="2024-05" db="EMBL/GenBank/DDBJ databases">
        <title>Genome sequencing and assembly of Indian major carp, Cirrhinus mrigala (Hamilton, 1822).</title>
        <authorList>
            <person name="Mohindra V."/>
            <person name="Chowdhury L.M."/>
            <person name="Lal K."/>
            <person name="Jena J.K."/>
        </authorList>
    </citation>
    <scope>NUCLEOTIDE SEQUENCE [LARGE SCALE GENOMIC DNA]</scope>
    <source>
        <strain evidence="7">CM1030</strain>
        <tissue evidence="7">Blood</tissue>
    </source>
</reference>
<dbReference type="Gene3D" id="3.40.50.2300">
    <property type="match status" value="1"/>
</dbReference>
<dbReference type="PANTHER" id="PTHR24060">
    <property type="entry name" value="METABOTROPIC GLUTAMATE RECEPTOR"/>
    <property type="match status" value="1"/>
</dbReference>
<sequence>RDSLRQQYAQDTKMGFVINAIYSMAYGLHNMQRALCPGMAGLCDAMRPIDGSKLLEFLMKTNFTGVSGENIYFDENGDSPG</sequence>
<name>A0ABD0PM68_CIRMR</name>
<keyword evidence="8" id="KW-1185">Reference proteome</keyword>
<feature type="non-terminal residue" evidence="7">
    <location>
        <position position="1"/>
    </location>
</feature>
<evidence type="ECO:0000256" key="2">
    <source>
        <dbReference type="ARBA" id="ARBA00022692"/>
    </source>
</evidence>
<keyword evidence="3" id="KW-1133">Transmembrane helix</keyword>
<dbReference type="InterPro" id="IPR001828">
    <property type="entry name" value="ANF_lig-bd_rcpt"/>
</dbReference>
<accession>A0ABD0PM68</accession>
<protein>
    <recommendedName>
        <fullName evidence="6">Receptor ligand binding region domain-containing protein</fullName>
    </recommendedName>
</protein>
<comment type="subcellular location">
    <subcellularLocation>
        <location evidence="1">Membrane</location>
    </subcellularLocation>
</comment>
<evidence type="ECO:0000256" key="4">
    <source>
        <dbReference type="ARBA" id="ARBA00023136"/>
    </source>
</evidence>
<gene>
    <name evidence="7" type="ORF">M9458_031093</name>
</gene>
<dbReference type="Proteomes" id="UP001529510">
    <property type="component" value="Unassembled WGS sequence"/>
</dbReference>
<dbReference type="InterPro" id="IPR050726">
    <property type="entry name" value="mGluR"/>
</dbReference>
<evidence type="ECO:0000256" key="3">
    <source>
        <dbReference type="ARBA" id="ARBA00022989"/>
    </source>
</evidence>
<proteinExistence type="predicted"/>
<dbReference type="EMBL" id="JAMKFB020000015">
    <property type="protein sequence ID" value="KAL0175125.1"/>
    <property type="molecule type" value="Genomic_DNA"/>
</dbReference>
<keyword evidence="5" id="KW-0325">Glycoprotein</keyword>
<evidence type="ECO:0000256" key="5">
    <source>
        <dbReference type="ARBA" id="ARBA00023180"/>
    </source>
</evidence>
<evidence type="ECO:0000313" key="8">
    <source>
        <dbReference type="Proteomes" id="UP001529510"/>
    </source>
</evidence>
<dbReference type="InterPro" id="IPR028082">
    <property type="entry name" value="Peripla_BP_I"/>
</dbReference>
<feature type="non-terminal residue" evidence="7">
    <location>
        <position position="81"/>
    </location>
</feature>
<keyword evidence="4" id="KW-0472">Membrane</keyword>
<evidence type="ECO:0000313" key="7">
    <source>
        <dbReference type="EMBL" id="KAL0175125.1"/>
    </source>
</evidence>
<evidence type="ECO:0000259" key="6">
    <source>
        <dbReference type="Pfam" id="PF01094"/>
    </source>
</evidence>
<dbReference type="Pfam" id="PF01094">
    <property type="entry name" value="ANF_receptor"/>
    <property type="match status" value="1"/>
</dbReference>
<evidence type="ECO:0000256" key="1">
    <source>
        <dbReference type="ARBA" id="ARBA00004370"/>
    </source>
</evidence>
<comment type="caution">
    <text evidence="7">The sequence shown here is derived from an EMBL/GenBank/DDBJ whole genome shotgun (WGS) entry which is preliminary data.</text>
</comment>
<feature type="domain" description="Receptor ligand binding region" evidence="6">
    <location>
        <begin position="6"/>
        <end position="80"/>
    </location>
</feature>
<dbReference type="GO" id="GO:0016020">
    <property type="term" value="C:membrane"/>
    <property type="evidence" value="ECO:0007669"/>
    <property type="project" value="UniProtKB-SubCell"/>
</dbReference>
<keyword evidence="2" id="KW-0812">Transmembrane</keyword>
<dbReference type="AlphaFoldDB" id="A0ABD0PM68"/>
<dbReference type="SUPFAM" id="SSF53822">
    <property type="entry name" value="Periplasmic binding protein-like I"/>
    <property type="match status" value="1"/>
</dbReference>